<protein>
    <submittedName>
        <fullName evidence="1">Uncharacterized protein</fullName>
    </submittedName>
</protein>
<keyword evidence="2" id="KW-1185">Reference proteome</keyword>
<reference evidence="1" key="1">
    <citation type="journal article" date="2020" name="bioRxiv">
        <title>Whole genome comparisons of ergot fungi reveals the divergence and evolution of species within the genus Claviceps are the result of varying mechanisms driving genome evolution and host range expansion.</title>
        <authorList>
            <person name="Wyka S.A."/>
            <person name="Mondo S.J."/>
            <person name="Liu M."/>
            <person name="Dettman J."/>
            <person name="Nalam V."/>
            <person name="Broders K.D."/>
        </authorList>
    </citation>
    <scope>NUCLEOTIDE SEQUENCE</scope>
    <source>
        <strain evidence="1">CCC 602</strain>
    </source>
</reference>
<dbReference type="EMBL" id="SRPW01002334">
    <property type="protein sequence ID" value="KAG5993655.1"/>
    <property type="molecule type" value="Genomic_DNA"/>
</dbReference>
<organism evidence="1 2">
    <name type="scientific">Claviceps pusilla</name>
    <dbReference type="NCBI Taxonomy" id="123648"/>
    <lineage>
        <taxon>Eukaryota</taxon>
        <taxon>Fungi</taxon>
        <taxon>Dikarya</taxon>
        <taxon>Ascomycota</taxon>
        <taxon>Pezizomycotina</taxon>
        <taxon>Sordariomycetes</taxon>
        <taxon>Hypocreomycetidae</taxon>
        <taxon>Hypocreales</taxon>
        <taxon>Clavicipitaceae</taxon>
        <taxon>Claviceps</taxon>
    </lineage>
</organism>
<evidence type="ECO:0000313" key="2">
    <source>
        <dbReference type="Proteomes" id="UP000748025"/>
    </source>
</evidence>
<name>A0A9P7SVD4_9HYPO</name>
<comment type="caution">
    <text evidence="1">The sequence shown here is derived from an EMBL/GenBank/DDBJ whole genome shotgun (WGS) entry which is preliminary data.</text>
</comment>
<proteinExistence type="predicted"/>
<accession>A0A9P7SVD4</accession>
<dbReference type="Proteomes" id="UP000748025">
    <property type="component" value="Unassembled WGS sequence"/>
</dbReference>
<gene>
    <name evidence="1" type="ORF">E4U43_003431</name>
</gene>
<dbReference type="AlphaFoldDB" id="A0A9P7SVD4"/>
<sequence>MLITIDTLTGETATKRAVRANISHDPTDQPQNPVTIDRSRHNDACPFFLVGQELETGILRLASGIIDAT</sequence>
<evidence type="ECO:0000313" key="1">
    <source>
        <dbReference type="EMBL" id="KAG5993655.1"/>
    </source>
</evidence>